<feature type="region of interest" description="Disordered" evidence="1">
    <location>
        <begin position="174"/>
        <end position="214"/>
    </location>
</feature>
<dbReference type="AlphaFoldDB" id="A0A6A3AWX6"/>
<feature type="region of interest" description="Disordered" evidence="1">
    <location>
        <begin position="123"/>
        <end position="155"/>
    </location>
</feature>
<dbReference type="EMBL" id="VEPZ02000937">
    <property type="protein sequence ID" value="KAE8709260.1"/>
    <property type="molecule type" value="Genomic_DNA"/>
</dbReference>
<keyword evidence="3" id="KW-1185">Reference proteome</keyword>
<comment type="caution">
    <text evidence="2">The sequence shown here is derived from an EMBL/GenBank/DDBJ whole genome shotgun (WGS) entry which is preliminary data.</text>
</comment>
<feature type="compositionally biased region" description="Basic and acidic residues" evidence="1">
    <location>
        <begin position="422"/>
        <end position="433"/>
    </location>
</feature>
<evidence type="ECO:0000256" key="1">
    <source>
        <dbReference type="SAM" id="MobiDB-lite"/>
    </source>
</evidence>
<feature type="compositionally biased region" description="Polar residues" evidence="1">
    <location>
        <begin position="701"/>
        <end position="712"/>
    </location>
</feature>
<proteinExistence type="predicted"/>
<sequence>MVSSQLEVVSSSPFGCVLRDHDRKERCRESNARNVQAMFDKNFDDLVRDHINGYVSLPSPHGSKNQISHNNVVSWVTSEQANANQQQQEHDMKNNIPSASTIIPRPPPVLKRWVSMRYREHVNEATEPTTPMPSASTRKNAQNSPSQWENTSAKHNLGASSLVQIWEARSLNRSKSSNCINSNQNQSQSMDSNTSRTGTCVSSNENNAMEGLSTNDPFDEKYVNRTNNRAFLTVWEAASEASCSSCIRTFDTSKTERVRIVDIIKKLKNGGEDADDHERGNNDHKHCSTSDQAEQWCFSVAISSPQIRGRQAFNDLLIRKERDKIRELDSLVKRKPVSKFPKRGRLQSTLKLKSPQRCQTIQDRCRLQSPRAHRNRIPQWPTITQLREKFSTGSEHLRTPTDVSATSRFLQNDTNSTCMPQQREDTHCQKRDQSSYPVNRSTMNTNGDVYEQSKPLSDAIQQISGPAKATTPLEGQLENEVAEKQGSNGQQHLLLDSQETAKTITQNEVAEQEKDQHHHHLTLESQETMETPTSMNSSIDNEIGEGEGNGDRQYLGLDSRSECTVVKSSTSYVNDSNENEVTGEEEDHYQQYFVESNDYDWFTDISRPKSHWESLRKAWYEEVLNATSKNGEIRQLVERGRVSSLLASDFTESMDRLLTCRIQVQADGAENQQVVDDNYDSTSLGSDFVDRMNRLMTSGAQCQADEAQNQQEVEGKEKTVQPMSCKEEDYDDDKEEEEEEERSLSSHQCHEANNYYDHSSSSLQLPSPSALRSWSSQDGNETGNDYERCASEFSPPPQQSQAHCYQDARQSSSSIGMGLIYDLRGDIQQLRHEMSELRKSMLSCMDKQMKFQLLSFNWKVHSGETYFII</sequence>
<evidence type="ECO:0000313" key="3">
    <source>
        <dbReference type="Proteomes" id="UP000436088"/>
    </source>
</evidence>
<feature type="compositionally biased region" description="Low complexity" evidence="1">
    <location>
        <begin position="759"/>
        <end position="773"/>
    </location>
</feature>
<feature type="compositionally biased region" description="Polar residues" evidence="1">
    <location>
        <begin position="434"/>
        <end position="447"/>
    </location>
</feature>
<accession>A0A6A3AWX6</accession>
<name>A0A6A3AWX6_HIBSY</name>
<organism evidence="2 3">
    <name type="scientific">Hibiscus syriacus</name>
    <name type="common">Rose of Sharon</name>
    <dbReference type="NCBI Taxonomy" id="106335"/>
    <lineage>
        <taxon>Eukaryota</taxon>
        <taxon>Viridiplantae</taxon>
        <taxon>Streptophyta</taxon>
        <taxon>Embryophyta</taxon>
        <taxon>Tracheophyta</taxon>
        <taxon>Spermatophyta</taxon>
        <taxon>Magnoliopsida</taxon>
        <taxon>eudicotyledons</taxon>
        <taxon>Gunneridae</taxon>
        <taxon>Pentapetalae</taxon>
        <taxon>rosids</taxon>
        <taxon>malvids</taxon>
        <taxon>Malvales</taxon>
        <taxon>Malvaceae</taxon>
        <taxon>Malvoideae</taxon>
        <taxon>Hibiscus</taxon>
    </lineage>
</organism>
<feature type="region of interest" description="Disordered" evidence="1">
    <location>
        <begin position="413"/>
        <end position="451"/>
    </location>
</feature>
<feature type="compositionally biased region" description="Polar residues" evidence="1">
    <location>
        <begin position="196"/>
        <end position="214"/>
    </location>
</feature>
<feature type="compositionally biased region" description="Polar residues" evidence="1">
    <location>
        <begin position="523"/>
        <end position="536"/>
    </location>
</feature>
<feature type="compositionally biased region" description="Polar residues" evidence="1">
    <location>
        <begin position="774"/>
        <end position="783"/>
    </location>
</feature>
<feature type="compositionally biased region" description="Low complexity" evidence="1">
    <location>
        <begin position="174"/>
        <end position="195"/>
    </location>
</feature>
<dbReference type="PANTHER" id="PTHR47820">
    <property type="entry name" value="BNAC05G24000D PROTEIN"/>
    <property type="match status" value="1"/>
</dbReference>
<feature type="region of interest" description="Disordered" evidence="1">
    <location>
        <begin position="701"/>
        <end position="785"/>
    </location>
</feature>
<feature type="compositionally biased region" description="Polar residues" evidence="1">
    <location>
        <begin position="126"/>
        <end position="155"/>
    </location>
</feature>
<dbReference type="Proteomes" id="UP000436088">
    <property type="component" value="Unassembled WGS sequence"/>
</dbReference>
<reference evidence="2" key="1">
    <citation type="submission" date="2019-09" db="EMBL/GenBank/DDBJ databases">
        <title>Draft genome information of white flower Hibiscus syriacus.</title>
        <authorList>
            <person name="Kim Y.-M."/>
        </authorList>
    </citation>
    <scope>NUCLEOTIDE SEQUENCE [LARGE SCALE GENOMIC DNA]</scope>
    <source>
        <strain evidence="2">YM2019G1</strain>
    </source>
</reference>
<feature type="compositionally biased region" description="Acidic residues" evidence="1">
    <location>
        <begin position="728"/>
        <end position="741"/>
    </location>
</feature>
<gene>
    <name evidence="2" type="ORF">F3Y22_tig00110332pilonHSYRG01203</name>
</gene>
<feature type="region of interest" description="Disordered" evidence="1">
    <location>
        <begin position="509"/>
        <end position="555"/>
    </location>
</feature>
<dbReference type="PANTHER" id="PTHR47820:SF3">
    <property type="entry name" value="OS07G0499800 PROTEIN"/>
    <property type="match status" value="1"/>
</dbReference>
<evidence type="ECO:0000313" key="2">
    <source>
        <dbReference type="EMBL" id="KAE8709260.1"/>
    </source>
</evidence>
<protein>
    <submittedName>
        <fullName evidence="2">Uncharacterized protein</fullName>
    </submittedName>
</protein>